<feature type="transmembrane region" description="Helical" evidence="1">
    <location>
        <begin position="38"/>
        <end position="58"/>
    </location>
</feature>
<dbReference type="PANTHER" id="PTHR31303:SF1">
    <property type="entry name" value="CTP-DEPENDENT DIACYLGLYCEROL KINASE 1"/>
    <property type="match status" value="1"/>
</dbReference>
<feature type="transmembrane region" description="Helical" evidence="1">
    <location>
        <begin position="64"/>
        <end position="85"/>
    </location>
</feature>
<dbReference type="Proteomes" id="UP000481153">
    <property type="component" value="Unassembled WGS sequence"/>
</dbReference>
<dbReference type="PANTHER" id="PTHR31303">
    <property type="entry name" value="CTP-DEPENDENT DIACYLGLYCEROL KINASE 1"/>
    <property type="match status" value="1"/>
</dbReference>
<reference evidence="2 3" key="1">
    <citation type="submission" date="2019-07" db="EMBL/GenBank/DDBJ databases">
        <title>Genomics analysis of Aphanomyces spp. identifies a new class of oomycete effector associated with host adaptation.</title>
        <authorList>
            <person name="Gaulin E."/>
        </authorList>
    </citation>
    <scope>NUCLEOTIDE SEQUENCE [LARGE SCALE GENOMIC DNA]</scope>
    <source>
        <strain evidence="2 3">ATCC 201684</strain>
    </source>
</reference>
<evidence type="ECO:0000256" key="1">
    <source>
        <dbReference type="SAM" id="Phobius"/>
    </source>
</evidence>
<sequence length="302" mass="32406">MDALSPWLFSKSSNSQRIFHFQAGDDDDCKTMPSPVEAVAMFVGPLAVIVGVIFLSPLGSMFSGSSAVACVLFTFLILLLQFLVVRHSSTSAVRTTKQLHIRRKVQHAGSGLLVVLASFYGSSVQVAVVLICSAAVFYVVTQLRKQSKVVNQTYLHVFGPILRQHEIAYRLPGAFWFLLGCAGSMLLFPKEVAQLSILHLSLGDPCASFFGITLGQNSPKMPNGKTLAGVIGCFVVCLLCNIGFLSIVDTSIAHLGLLEKALVVVSCAFAGTLGEALYLGCDDNLSLPIVSGLGMSVVWWFL</sequence>
<evidence type="ECO:0008006" key="4">
    <source>
        <dbReference type="Google" id="ProtNLM"/>
    </source>
</evidence>
<feature type="transmembrane region" description="Helical" evidence="1">
    <location>
        <begin position="167"/>
        <end position="188"/>
    </location>
</feature>
<keyword evidence="1" id="KW-0812">Transmembrane</keyword>
<dbReference type="EMBL" id="VJMJ01000030">
    <property type="protein sequence ID" value="KAF0742205.1"/>
    <property type="molecule type" value="Genomic_DNA"/>
</dbReference>
<keyword evidence="1" id="KW-0472">Membrane</keyword>
<organism evidence="2 3">
    <name type="scientific">Aphanomyces euteiches</name>
    <dbReference type="NCBI Taxonomy" id="100861"/>
    <lineage>
        <taxon>Eukaryota</taxon>
        <taxon>Sar</taxon>
        <taxon>Stramenopiles</taxon>
        <taxon>Oomycota</taxon>
        <taxon>Saprolegniomycetes</taxon>
        <taxon>Saprolegniales</taxon>
        <taxon>Verrucalvaceae</taxon>
        <taxon>Aphanomyces</taxon>
    </lineage>
</organism>
<feature type="transmembrane region" description="Helical" evidence="1">
    <location>
        <begin position="227"/>
        <end position="248"/>
    </location>
</feature>
<name>A0A6G0XP90_9STRA</name>
<feature type="transmembrane region" description="Helical" evidence="1">
    <location>
        <begin position="260"/>
        <end position="279"/>
    </location>
</feature>
<accession>A0A6G0XP90</accession>
<feature type="transmembrane region" description="Helical" evidence="1">
    <location>
        <begin position="112"/>
        <end position="140"/>
    </location>
</feature>
<dbReference type="InterPro" id="IPR037997">
    <property type="entry name" value="Dgk1-like"/>
</dbReference>
<evidence type="ECO:0000313" key="2">
    <source>
        <dbReference type="EMBL" id="KAF0742205.1"/>
    </source>
</evidence>
<keyword evidence="3" id="KW-1185">Reference proteome</keyword>
<protein>
    <recommendedName>
        <fullName evidence="4">Dolichol kinase</fullName>
    </recommendedName>
</protein>
<dbReference type="AlphaFoldDB" id="A0A6G0XP90"/>
<proteinExistence type="predicted"/>
<gene>
    <name evidence="2" type="ORF">Ae201684_002870</name>
</gene>
<dbReference type="GO" id="GO:0005789">
    <property type="term" value="C:endoplasmic reticulum membrane"/>
    <property type="evidence" value="ECO:0007669"/>
    <property type="project" value="TreeGrafter"/>
</dbReference>
<dbReference type="GO" id="GO:0006654">
    <property type="term" value="P:phosphatidic acid biosynthetic process"/>
    <property type="evidence" value="ECO:0007669"/>
    <property type="project" value="TreeGrafter"/>
</dbReference>
<keyword evidence="1" id="KW-1133">Transmembrane helix</keyword>
<comment type="caution">
    <text evidence="2">The sequence shown here is derived from an EMBL/GenBank/DDBJ whole genome shotgun (WGS) entry which is preliminary data.</text>
</comment>
<evidence type="ECO:0000313" key="3">
    <source>
        <dbReference type="Proteomes" id="UP000481153"/>
    </source>
</evidence>
<dbReference type="GO" id="GO:0004143">
    <property type="term" value="F:ATP-dependent diacylglycerol kinase activity"/>
    <property type="evidence" value="ECO:0007669"/>
    <property type="project" value="InterPro"/>
</dbReference>
<dbReference type="VEuPathDB" id="FungiDB:AeMF1_000756"/>